<dbReference type="STRING" id="4829.A0A168P2Q8"/>
<sequence>MQHQHHDDSSSTHTTENELTVVAKPHLHDSPDLEKLSTIATENHDRHSHLDRLETVPTNMDAASALDPVNIEYYDDIPDGGYGWFVALAGFLSNFIMFGTISIWGVFSNAFATGPLEGKASTSELMGVGSTALACLNLMTPFNPMLARFGTRFIMTLGSVLMSLGIILAGFSTEVWHLYLTQGVLFGCGSSLVYMSVVAVIPQWFTTKRGAAMGFSSAGTGIGGLALSPMASSLITKYGIPWAYRIIGLMAFGICILTTLMIKTRLPPPPMNEKIKSPIKLSMLKDVDFVIWLFGAVISLIGYLVPLFYLPKYGASIGLDPATTSNLVGICCALNAIGRLALGWVADRIGRLNMYIISCTVAGLLCCLLWKFATTYETLLAFSITWGFVCGLYFALAPPITGNIVGIEKISPGLSLLFVASSVSAVGPPIASAIQNATPGGGYIGVQMFSGAVYLCGALLCFGLKLKMTRSLISFI</sequence>
<dbReference type="Gene3D" id="1.20.1250.20">
    <property type="entry name" value="MFS general substrate transporter like domains"/>
    <property type="match status" value="2"/>
</dbReference>
<evidence type="ECO:0000313" key="5">
    <source>
        <dbReference type="EMBL" id="SAM01665.1"/>
    </source>
</evidence>
<gene>
    <name evidence="5" type="primary">ABSGL_07408.1 scaffold 8789</name>
</gene>
<feature type="transmembrane region" description="Helical" evidence="3">
    <location>
        <begin position="322"/>
        <end position="342"/>
    </location>
</feature>
<dbReference type="PROSITE" id="PS50850">
    <property type="entry name" value="MFS"/>
    <property type="match status" value="1"/>
</dbReference>
<dbReference type="Pfam" id="PF07690">
    <property type="entry name" value="MFS_1"/>
    <property type="match status" value="1"/>
</dbReference>
<keyword evidence="3" id="KW-1133">Transmembrane helix</keyword>
<comment type="similarity">
    <text evidence="2">Belongs to the major facilitator superfamily. Monocarboxylate porter (TC 2.A.1.13) family.</text>
</comment>
<dbReference type="OrthoDB" id="5667at2759"/>
<feature type="transmembrane region" description="Helical" evidence="3">
    <location>
        <begin position="179"/>
        <end position="201"/>
    </location>
</feature>
<feature type="transmembrane region" description="Helical" evidence="3">
    <location>
        <begin position="153"/>
        <end position="173"/>
    </location>
</feature>
<name>A0A168P2Q8_ABSGL</name>
<dbReference type="OMA" id="CIDEKEY"/>
<dbReference type="SUPFAM" id="SSF103473">
    <property type="entry name" value="MFS general substrate transporter"/>
    <property type="match status" value="1"/>
</dbReference>
<evidence type="ECO:0000313" key="6">
    <source>
        <dbReference type="Proteomes" id="UP000078561"/>
    </source>
</evidence>
<evidence type="ECO:0000256" key="2">
    <source>
        <dbReference type="ARBA" id="ARBA00006727"/>
    </source>
</evidence>
<feature type="transmembrane region" description="Helical" evidence="3">
    <location>
        <begin position="413"/>
        <end position="431"/>
    </location>
</feature>
<keyword evidence="6" id="KW-1185">Reference proteome</keyword>
<comment type="subcellular location">
    <subcellularLocation>
        <location evidence="1">Membrane</location>
        <topology evidence="1">Multi-pass membrane protein</topology>
    </subcellularLocation>
</comment>
<accession>A0A168P2Q8</accession>
<dbReference type="InParanoid" id="A0A168P2Q8"/>
<keyword evidence="3" id="KW-0812">Transmembrane</keyword>
<dbReference type="InterPro" id="IPR050327">
    <property type="entry name" value="Proton-linked_MCT"/>
</dbReference>
<dbReference type="Proteomes" id="UP000078561">
    <property type="component" value="Unassembled WGS sequence"/>
</dbReference>
<evidence type="ECO:0000256" key="1">
    <source>
        <dbReference type="ARBA" id="ARBA00004141"/>
    </source>
</evidence>
<feature type="transmembrane region" description="Helical" evidence="3">
    <location>
        <begin position="82"/>
        <end position="107"/>
    </location>
</feature>
<feature type="transmembrane region" description="Helical" evidence="3">
    <location>
        <begin position="127"/>
        <end position="146"/>
    </location>
</feature>
<reference evidence="5" key="1">
    <citation type="submission" date="2016-04" db="EMBL/GenBank/DDBJ databases">
        <authorList>
            <person name="Evans L.H."/>
            <person name="Alamgir A."/>
            <person name="Owens N."/>
            <person name="Weber N.D."/>
            <person name="Virtaneva K."/>
            <person name="Barbian K."/>
            <person name="Babar A."/>
            <person name="Rosenke K."/>
        </authorList>
    </citation>
    <scope>NUCLEOTIDE SEQUENCE [LARGE SCALE GENOMIC DNA]</scope>
    <source>
        <strain evidence="5">CBS 101.48</strain>
    </source>
</reference>
<protein>
    <recommendedName>
        <fullName evidence="4">Major facilitator superfamily (MFS) profile domain-containing protein</fullName>
    </recommendedName>
</protein>
<proteinExistence type="inferred from homology"/>
<feature type="transmembrane region" description="Helical" evidence="3">
    <location>
        <begin position="289"/>
        <end position="310"/>
    </location>
</feature>
<feature type="transmembrane region" description="Helical" evidence="3">
    <location>
        <begin position="354"/>
        <end position="373"/>
    </location>
</feature>
<dbReference type="EMBL" id="LT553539">
    <property type="protein sequence ID" value="SAM01665.1"/>
    <property type="molecule type" value="Genomic_DNA"/>
</dbReference>
<dbReference type="InterPro" id="IPR036259">
    <property type="entry name" value="MFS_trans_sf"/>
</dbReference>
<evidence type="ECO:0000256" key="3">
    <source>
        <dbReference type="SAM" id="Phobius"/>
    </source>
</evidence>
<feature type="transmembrane region" description="Helical" evidence="3">
    <location>
        <begin position="443"/>
        <end position="464"/>
    </location>
</feature>
<dbReference type="InterPro" id="IPR011701">
    <property type="entry name" value="MFS"/>
</dbReference>
<dbReference type="PANTHER" id="PTHR11360:SF284">
    <property type="entry name" value="EG:103B4.3 PROTEIN-RELATED"/>
    <property type="match status" value="1"/>
</dbReference>
<feature type="transmembrane region" description="Helical" evidence="3">
    <location>
        <begin position="242"/>
        <end position="262"/>
    </location>
</feature>
<dbReference type="CDD" id="cd17352">
    <property type="entry name" value="MFS_MCT_SLC16"/>
    <property type="match status" value="1"/>
</dbReference>
<dbReference type="GO" id="GO:0016020">
    <property type="term" value="C:membrane"/>
    <property type="evidence" value="ECO:0007669"/>
    <property type="project" value="UniProtKB-SubCell"/>
</dbReference>
<feature type="transmembrane region" description="Helical" evidence="3">
    <location>
        <begin position="379"/>
        <end position="401"/>
    </location>
</feature>
<dbReference type="PANTHER" id="PTHR11360">
    <property type="entry name" value="MONOCARBOXYLATE TRANSPORTER"/>
    <property type="match status" value="1"/>
</dbReference>
<feature type="transmembrane region" description="Helical" evidence="3">
    <location>
        <begin position="213"/>
        <end position="236"/>
    </location>
</feature>
<dbReference type="InterPro" id="IPR020846">
    <property type="entry name" value="MFS_dom"/>
</dbReference>
<dbReference type="AlphaFoldDB" id="A0A168P2Q8"/>
<dbReference type="GO" id="GO:0022857">
    <property type="term" value="F:transmembrane transporter activity"/>
    <property type="evidence" value="ECO:0007669"/>
    <property type="project" value="InterPro"/>
</dbReference>
<feature type="domain" description="Major facilitator superfamily (MFS) profile" evidence="4">
    <location>
        <begin position="82"/>
        <end position="469"/>
    </location>
</feature>
<keyword evidence="3" id="KW-0472">Membrane</keyword>
<evidence type="ECO:0000259" key="4">
    <source>
        <dbReference type="PROSITE" id="PS50850"/>
    </source>
</evidence>
<organism evidence="5">
    <name type="scientific">Absidia glauca</name>
    <name type="common">Pin mould</name>
    <dbReference type="NCBI Taxonomy" id="4829"/>
    <lineage>
        <taxon>Eukaryota</taxon>
        <taxon>Fungi</taxon>
        <taxon>Fungi incertae sedis</taxon>
        <taxon>Mucoromycota</taxon>
        <taxon>Mucoromycotina</taxon>
        <taxon>Mucoromycetes</taxon>
        <taxon>Mucorales</taxon>
        <taxon>Cunninghamellaceae</taxon>
        <taxon>Absidia</taxon>
    </lineage>
</organism>